<keyword evidence="7" id="KW-0067">ATP-binding</keyword>
<protein>
    <submittedName>
        <fullName evidence="16">Uncharacterized protein</fullName>
    </submittedName>
</protein>
<dbReference type="eggNOG" id="KOG0055">
    <property type="taxonomic scope" value="Eukaryota"/>
</dbReference>
<accession>W1PEP1</accession>
<dbReference type="SUPFAM" id="SSF52540">
    <property type="entry name" value="P-loop containing nucleoside triphosphate hydrolases"/>
    <property type="match status" value="2"/>
</dbReference>
<keyword evidence="10" id="KW-0325">Glycoprotein</keyword>
<evidence type="ECO:0000256" key="10">
    <source>
        <dbReference type="ARBA" id="ARBA00023180"/>
    </source>
</evidence>
<dbReference type="EMBL" id="KI394011">
    <property type="protein sequence ID" value="ERN05530.1"/>
    <property type="molecule type" value="Genomic_DNA"/>
</dbReference>
<feature type="transmembrane region" description="Helical" evidence="13">
    <location>
        <begin position="552"/>
        <end position="573"/>
    </location>
</feature>
<dbReference type="SUPFAM" id="SSF90123">
    <property type="entry name" value="ABC transporter transmembrane region"/>
    <property type="match status" value="2"/>
</dbReference>
<keyword evidence="8 13" id="KW-1133">Transmembrane helix</keyword>
<evidence type="ECO:0000256" key="5">
    <source>
        <dbReference type="ARBA" id="ARBA00022737"/>
    </source>
</evidence>
<dbReference type="FunFam" id="1.20.1560.10:FF:000155">
    <property type="entry name" value="ATP-binding cassette transporter, subfamily B, member 2, group MDR/PGP protein PpABCB2"/>
    <property type="match status" value="1"/>
</dbReference>
<feature type="region of interest" description="Disordered" evidence="12">
    <location>
        <begin position="258"/>
        <end position="296"/>
    </location>
</feature>
<dbReference type="FunFam" id="3.40.50.300:FF:000205">
    <property type="entry name" value="ABC transporter B family member 4"/>
    <property type="match status" value="1"/>
</dbReference>
<feature type="region of interest" description="Disordered" evidence="12">
    <location>
        <begin position="1"/>
        <end position="53"/>
    </location>
</feature>
<dbReference type="InterPro" id="IPR003439">
    <property type="entry name" value="ABC_transporter-like_ATP-bd"/>
</dbReference>
<feature type="transmembrane region" description="Helical" evidence="13">
    <location>
        <begin position="1100"/>
        <end position="1122"/>
    </location>
</feature>
<evidence type="ECO:0000256" key="3">
    <source>
        <dbReference type="ARBA" id="ARBA00022448"/>
    </source>
</evidence>
<evidence type="ECO:0000256" key="7">
    <source>
        <dbReference type="ARBA" id="ARBA00022840"/>
    </source>
</evidence>
<comment type="subcellular location">
    <subcellularLocation>
        <location evidence="1">Cell membrane</location>
        <topology evidence="1">Multi-pass membrane protein</topology>
    </subcellularLocation>
</comment>
<gene>
    <name evidence="16" type="ORF">AMTR_s00007p00263610</name>
</gene>
<dbReference type="InterPro" id="IPR027417">
    <property type="entry name" value="P-loop_NTPase"/>
</dbReference>
<dbReference type="Pfam" id="PF00005">
    <property type="entry name" value="ABC_tran"/>
    <property type="match status" value="2"/>
</dbReference>
<keyword evidence="17" id="KW-1185">Reference proteome</keyword>
<evidence type="ECO:0000256" key="4">
    <source>
        <dbReference type="ARBA" id="ARBA00022692"/>
    </source>
</evidence>
<feature type="transmembrane region" description="Helical" evidence="13">
    <location>
        <begin position="315"/>
        <end position="338"/>
    </location>
</feature>
<evidence type="ECO:0000259" key="15">
    <source>
        <dbReference type="PROSITE" id="PS50929"/>
    </source>
</evidence>
<dbReference type="InterPro" id="IPR036640">
    <property type="entry name" value="ABC1_TM_sf"/>
</dbReference>
<dbReference type="Proteomes" id="UP000017836">
    <property type="component" value="Unassembled WGS sequence"/>
</dbReference>
<feature type="transmembrane region" description="Helical" evidence="13">
    <location>
        <begin position="368"/>
        <end position="389"/>
    </location>
</feature>
<evidence type="ECO:0000256" key="11">
    <source>
        <dbReference type="ARBA" id="ARBA00062948"/>
    </source>
</evidence>
<dbReference type="OrthoDB" id="6500128at2759"/>
<dbReference type="PROSITE" id="PS50929">
    <property type="entry name" value="ABC_TM1F"/>
    <property type="match status" value="2"/>
</dbReference>
<dbReference type="CDD" id="cd03249">
    <property type="entry name" value="ABC_MTABC3_MDL1_MDL2"/>
    <property type="match status" value="2"/>
</dbReference>
<organism evidence="16 17">
    <name type="scientific">Amborella trichopoda</name>
    <dbReference type="NCBI Taxonomy" id="13333"/>
    <lineage>
        <taxon>Eukaryota</taxon>
        <taxon>Viridiplantae</taxon>
        <taxon>Streptophyta</taxon>
        <taxon>Embryophyta</taxon>
        <taxon>Tracheophyta</taxon>
        <taxon>Spermatophyta</taxon>
        <taxon>Magnoliopsida</taxon>
        <taxon>Amborellales</taxon>
        <taxon>Amborellaceae</taxon>
        <taxon>Amborella</taxon>
    </lineage>
</organism>
<evidence type="ECO:0000256" key="6">
    <source>
        <dbReference type="ARBA" id="ARBA00022741"/>
    </source>
</evidence>
<proteinExistence type="inferred from homology"/>
<evidence type="ECO:0000313" key="17">
    <source>
        <dbReference type="Proteomes" id="UP000017836"/>
    </source>
</evidence>
<feature type="domain" description="ABC transporter" evidence="14">
    <location>
        <begin position="643"/>
        <end position="879"/>
    </location>
</feature>
<evidence type="ECO:0000313" key="16">
    <source>
        <dbReference type="EMBL" id="ERN05530.1"/>
    </source>
</evidence>
<feature type="domain" description="ABC transmembrane type-1" evidence="15">
    <location>
        <begin position="954"/>
        <end position="1240"/>
    </location>
</feature>
<dbReference type="PANTHER" id="PTHR43394">
    <property type="entry name" value="ATP-DEPENDENT PERMEASE MDL1, MITOCHONDRIAL"/>
    <property type="match status" value="1"/>
</dbReference>
<dbReference type="GO" id="GO:0016887">
    <property type="term" value="F:ATP hydrolysis activity"/>
    <property type="evidence" value="ECO:0007669"/>
    <property type="project" value="InterPro"/>
</dbReference>
<keyword evidence="3" id="KW-0813">Transport</keyword>
<dbReference type="PANTHER" id="PTHR43394:SF11">
    <property type="entry name" value="ATP-BINDING CASSETTE TRANSPORTER"/>
    <property type="match status" value="1"/>
</dbReference>
<keyword evidence="9 13" id="KW-0472">Membrane</keyword>
<dbReference type="Gene3D" id="1.20.1560.10">
    <property type="entry name" value="ABC transporter type 1, transmembrane domain"/>
    <property type="match status" value="1"/>
</dbReference>
<feature type="compositionally biased region" description="Polar residues" evidence="12">
    <location>
        <begin position="17"/>
        <end position="38"/>
    </location>
</feature>
<dbReference type="SMART" id="SM00382">
    <property type="entry name" value="AAA"/>
    <property type="match status" value="2"/>
</dbReference>
<sequence length="1523" mass="166429">MPDSFDFEEFRCPPSPENSLNSSYTTTRPNSPCRSRSPYNRAPMNSRRSSVSSIGRVPVTSLVEPDTSWQGEISWQFEPTGWARSNNLGAALSPWAGGTIENSRPFRRSAKDFYLPNVSDGFSGVFRSFTNPSYDLSNTSMSFMGETPRSRRRRRLELHSYVHGEEPVSSYGNSSRFRSGNRSPRFSKIGIVGNSSTGNLPLASRDELSIVRCAEIPKEEDEAIHMSEAIKRGADHHTTNLHTYEKPGHLHHQLMDSKHHSHLHTHHSMHGDDDYDDDDDDYDNDDDDDDDEVDGSKGASIGLGSLFKYSSKMDLVLIFFGCVGALINGGSLPFYSFFFGQFVNKLAADSQNNKSQIMKDVNEICVQMSGLAVVVVIGAYLEITCWRLVGERSAQTIRREYLRAVLRQDMGFFDADVNTGDIMHGISSDVAHIQEVMGEKMAHFMHHVFTFLTGYGVGFYRSWKIALVVLAVTPLMMLCGILYKALYVGLTAKEEVSYRKAGSIAEQAIRSVRTVFSFVAEEHLASKYAELLDKSVPFGVKIGFAKGAGMGVIYWVTYATWALAFWYGSILVAKGEIDGGAAIACFFGVNVGGRGLALSLSYFAQFAQGTVAAARVFGIIDRVPEIDPYDSQGRILSTLRGKIEFRNVSFAYPSRLNIPILRSLNLVVPASKTIAIVGASGSGKSTLFALIERFYDPNKGEILLDGEDLRRLQLKWLRNQIGMVGQEPVLFATTIMENILLGKEGASRKEAVTACIGSNAHTFITQLPHGYDTQVGERGTQLSGGQKQRIAIARAMIKSPKVLLLDEATSALDAQSEGAVQQAIEKISLGRTTLVIAHRLSTIKNAHTIIVMDQGSIIETGDHNRLMAKKGVYFNLNNMASDNLSKNNSPNKTKDAAPNLMNYQEPIQESTYFHASKSVYKESVIMNADNEKPNGGFALSEVWELQKPELPMLFLGLLLGIHAGAILSIFPLILGHALQIYFSGSSSKIKREVGLLALALVGLGFGCIITMTGQQGFCGWAGTKLSRRVRDLFFQSIFRQEPGWFDSEENSSGVLVSRLSADCTSFRAALGDRFSVILMGLGSAAVGLTISFMINWRLSLLATALTPFTLGASYFSLIINLGPKLSNDSYAKASNIASGAISNIRTVATFSAQDTLVTSFNKALSEPMKKSVRRSHIMGLALGISQGAMYGAYTLTLWYGAVLNKEGRATFGEVYKIFLILVLSSFSVGQLAGLAPDTSAAAVAIPSVLSTIKRKPLIDTSERRGKRLGDSKFSIEFKKVSFAYPCRLDVVVLRDFSLKVKGGSMVGLVGESGSGKSTVVWLVQRFYDANQGKVLVGGVDVREINVRWLRGQMGLVGQEPALFSGTIRENIAFGDPRASWTEIEEAAKAAYIHIFISGLPEGYETPVGESGVQLSGGQKQRIAIARAILKKPRVLLLDEASSALDIESEKHVQQALRKISKDTTTIVVAHRLATIREADRIAVVRGGTVVEFGSHESLMASHSNGAYANLVRAELESNTLSGP</sequence>
<evidence type="ECO:0000256" key="13">
    <source>
        <dbReference type="SAM" id="Phobius"/>
    </source>
</evidence>
<dbReference type="GO" id="GO:0055085">
    <property type="term" value="P:transmembrane transport"/>
    <property type="evidence" value="ECO:0000318"/>
    <property type="project" value="GO_Central"/>
</dbReference>
<comment type="similarity">
    <text evidence="2">Belongs to the ABC transporter superfamily. ABCB family. Multidrug resistance exporter (TC 3.A.1.201) subfamily.</text>
</comment>
<evidence type="ECO:0000256" key="12">
    <source>
        <dbReference type="SAM" id="MobiDB-lite"/>
    </source>
</evidence>
<dbReference type="PROSITE" id="PS00211">
    <property type="entry name" value="ABC_TRANSPORTER_1"/>
    <property type="match status" value="2"/>
</dbReference>
<feature type="transmembrane region" description="Helical" evidence="13">
    <location>
        <begin position="994"/>
        <end position="1020"/>
    </location>
</feature>
<feature type="compositionally biased region" description="Acidic residues" evidence="12">
    <location>
        <begin position="273"/>
        <end position="293"/>
    </location>
</feature>
<dbReference type="Gene3D" id="3.40.50.300">
    <property type="entry name" value="P-loop containing nucleotide triphosphate hydrolases"/>
    <property type="match status" value="2"/>
</dbReference>
<dbReference type="KEGG" id="atr:18433711"/>
<name>W1PEP1_AMBTC</name>
<dbReference type="GO" id="GO:0140359">
    <property type="term" value="F:ABC-type transporter activity"/>
    <property type="evidence" value="ECO:0007669"/>
    <property type="project" value="InterPro"/>
</dbReference>
<feature type="transmembrane region" description="Helical" evidence="13">
    <location>
        <begin position="1177"/>
        <end position="1202"/>
    </location>
</feature>
<dbReference type="GO" id="GO:0042626">
    <property type="term" value="F:ATPase-coupled transmembrane transporter activity"/>
    <property type="evidence" value="ECO:0000318"/>
    <property type="project" value="GO_Central"/>
</dbReference>
<dbReference type="HOGENOM" id="CLU_000604_17_0_1"/>
<reference evidence="17" key="1">
    <citation type="journal article" date="2013" name="Science">
        <title>The Amborella genome and the evolution of flowering plants.</title>
        <authorList>
            <consortium name="Amborella Genome Project"/>
        </authorList>
    </citation>
    <scope>NUCLEOTIDE SEQUENCE [LARGE SCALE GENOMIC DNA]</scope>
</reference>
<feature type="transmembrane region" description="Helical" evidence="13">
    <location>
        <begin position="465"/>
        <end position="483"/>
    </location>
</feature>
<evidence type="ECO:0000256" key="1">
    <source>
        <dbReference type="ARBA" id="ARBA00004651"/>
    </source>
</evidence>
<dbReference type="InterPro" id="IPR003593">
    <property type="entry name" value="AAA+_ATPase"/>
</dbReference>
<dbReference type="GO" id="GO:0005524">
    <property type="term" value="F:ATP binding"/>
    <property type="evidence" value="ECO:0007669"/>
    <property type="project" value="UniProtKB-KW"/>
</dbReference>
<dbReference type="GO" id="GO:0016020">
    <property type="term" value="C:membrane"/>
    <property type="evidence" value="ECO:0000318"/>
    <property type="project" value="GO_Central"/>
</dbReference>
<dbReference type="CDD" id="cd18578">
    <property type="entry name" value="ABC_6TM_Pgp_ABCB1_D2_like"/>
    <property type="match status" value="1"/>
</dbReference>
<keyword evidence="6" id="KW-0547">Nucleotide-binding</keyword>
<feature type="domain" description="ABC transmembrane type-1" evidence="15">
    <location>
        <begin position="319"/>
        <end position="608"/>
    </location>
</feature>
<dbReference type="PROSITE" id="PS50893">
    <property type="entry name" value="ABC_TRANSPORTER_2"/>
    <property type="match status" value="2"/>
</dbReference>
<dbReference type="InterPro" id="IPR039421">
    <property type="entry name" value="Type_1_exporter"/>
</dbReference>
<dbReference type="GO" id="GO:0005886">
    <property type="term" value="C:plasma membrane"/>
    <property type="evidence" value="ECO:0007669"/>
    <property type="project" value="UniProtKB-SubCell"/>
</dbReference>
<feature type="compositionally biased region" description="Basic residues" evidence="12">
    <location>
        <begin position="259"/>
        <end position="268"/>
    </location>
</feature>
<feature type="transmembrane region" description="Helical" evidence="13">
    <location>
        <begin position="953"/>
        <end position="974"/>
    </location>
</feature>
<dbReference type="Pfam" id="PF00664">
    <property type="entry name" value="ABC_membrane"/>
    <property type="match status" value="2"/>
</dbReference>
<dbReference type="InterPro" id="IPR017871">
    <property type="entry name" value="ABC_transporter-like_CS"/>
</dbReference>
<comment type="subunit">
    <text evidence="11">Interacts with 1-naphthylphthalamic acid (NPA).</text>
</comment>
<feature type="transmembrane region" description="Helical" evidence="13">
    <location>
        <begin position="1074"/>
        <end position="1094"/>
    </location>
</feature>
<keyword evidence="5" id="KW-0677">Repeat</keyword>
<feature type="domain" description="ABC transporter" evidence="14">
    <location>
        <begin position="1275"/>
        <end position="1511"/>
    </location>
</feature>
<dbReference type="OMA" id="RANVMHQ"/>
<evidence type="ECO:0000256" key="8">
    <source>
        <dbReference type="ARBA" id="ARBA00022989"/>
    </source>
</evidence>
<evidence type="ECO:0000259" key="14">
    <source>
        <dbReference type="PROSITE" id="PS50893"/>
    </source>
</evidence>
<keyword evidence="4 13" id="KW-0812">Transmembrane</keyword>
<dbReference type="CDD" id="cd18577">
    <property type="entry name" value="ABC_6TM_Pgp_ABCB1_D1_like"/>
    <property type="match status" value="1"/>
</dbReference>
<evidence type="ECO:0000256" key="2">
    <source>
        <dbReference type="ARBA" id="ARBA00007577"/>
    </source>
</evidence>
<dbReference type="Gramene" id="ERN05530">
    <property type="protein sequence ID" value="ERN05530"/>
    <property type="gene ID" value="AMTR_s00007p00263610"/>
</dbReference>
<dbReference type="InterPro" id="IPR011527">
    <property type="entry name" value="ABC1_TM_dom"/>
</dbReference>
<dbReference type="FunFam" id="3.40.50.300:FF:000066">
    <property type="entry name" value="ABC transporter B family member 1"/>
    <property type="match status" value="1"/>
</dbReference>
<evidence type="ECO:0000256" key="9">
    <source>
        <dbReference type="ARBA" id="ARBA00023136"/>
    </source>
</evidence>